<keyword evidence="1" id="KW-1133">Transmembrane helix</keyword>
<protein>
    <submittedName>
        <fullName evidence="3">Cytochrome b561 domain-containing protein</fullName>
    </submittedName>
</protein>
<proteinExistence type="predicted"/>
<evidence type="ECO:0000313" key="3">
    <source>
        <dbReference type="WBParaSite" id="Csp11.Scaffold630.g19037.t1"/>
    </source>
</evidence>
<keyword evidence="1" id="KW-0472">Membrane</keyword>
<feature type="transmembrane region" description="Helical" evidence="1">
    <location>
        <begin position="54"/>
        <end position="78"/>
    </location>
</feature>
<dbReference type="Proteomes" id="UP000095282">
    <property type="component" value="Unplaced"/>
</dbReference>
<dbReference type="AlphaFoldDB" id="A0A1I7USZ3"/>
<feature type="transmembrane region" description="Helical" evidence="1">
    <location>
        <begin position="21"/>
        <end position="42"/>
    </location>
</feature>
<keyword evidence="1" id="KW-0812">Transmembrane</keyword>
<sequence length="105" mass="12549">MMFFAFYMNKCMRRPRHQLAYFEPFHILMYFSIFSILAITIGSSSKPSYFLYPFQAYITSQIFIFLSIILFQLVSLILREDNVLGKKWFCSVVLVITRMSVMLTW</sequence>
<reference evidence="3" key="1">
    <citation type="submission" date="2016-11" db="UniProtKB">
        <authorList>
            <consortium name="WormBaseParasite"/>
        </authorList>
    </citation>
    <scope>IDENTIFICATION</scope>
</reference>
<organism evidence="2 3">
    <name type="scientific">Caenorhabditis tropicalis</name>
    <dbReference type="NCBI Taxonomy" id="1561998"/>
    <lineage>
        <taxon>Eukaryota</taxon>
        <taxon>Metazoa</taxon>
        <taxon>Ecdysozoa</taxon>
        <taxon>Nematoda</taxon>
        <taxon>Chromadorea</taxon>
        <taxon>Rhabditida</taxon>
        <taxon>Rhabditina</taxon>
        <taxon>Rhabditomorpha</taxon>
        <taxon>Rhabditoidea</taxon>
        <taxon>Rhabditidae</taxon>
        <taxon>Peloderinae</taxon>
        <taxon>Caenorhabditis</taxon>
    </lineage>
</organism>
<evidence type="ECO:0000256" key="1">
    <source>
        <dbReference type="SAM" id="Phobius"/>
    </source>
</evidence>
<keyword evidence="2" id="KW-1185">Reference proteome</keyword>
<accession>A0A1I7USZ3</accession>
<dbReference type="WBParaSite" id="Csp11.Scaffold630.g19037.t1">
    <property type="protein sequence ID" value="Csp11.Scaffold630.g19037.t1"/>
    <property type="gene ID" value="Csp11.Scaffold630.g19037"/>
</dbReference>
<name>A0A1I7USZ3_9PELO</name>
<evidence type="ECO:0000313" key="2">
    <source>
        <dbReference type="Proteomes" id="UP000095282"/>
    </source>
</evidence>